<dbReference type="RefSeq" id="WP_225565734.1">
    <property type="nucleotide sequence ID" value="NZ_JAIXCQ010000007.1"/>
</dbReference>
<evidence type="ECO:0008006" key="4">
    <source>
        <dbReference type="Google" id="ProtNLM"/>
    </source>
</evidence>
<feature type="region of interest" description="Disordered" evidence="1">
    <location>
        <begin position="30"/>
        <end position="67"/>
    </location>
</feature>
<dbReference type="Proteomes" id="UP001319870">
    <property type="component" value="Unassembled WGS sequence"/>
</dbReference>
<organism evidence="2 3">
    <name type="scientific">Isoptericola luteus</name>
    <dbReference type="NCBI Taxonomy" id="2879484"/>
    <lineage>
        <taxon>Bacteria</taxon>
        <taxon>Bacillati</taxon>
        <taxon>Actinomycetota</taxon>
        <taxon>Actinomycetes</taxon>
        <taxon>Micrococcales</taxon>
        <taxon>Promicromonosporaceae</taxon>
        <taxon>Isoptericola</taxon>
    </lineage>
</organism>
<evidence type="ECO:0000313" key="2">
    <source>
        <dbReference type="EMBL" id="MCA5893969.1"/>
    </source>
</evidence>
<reference evidence="2 3" key="1">
    <citation type="submission" date="2021-09" db="EMBL/GenBank/DDBJ databases">
        <title>Isoptericola luteus sp. nov., a novel bacterium isolated from Harbin, the capital city of Heilongjiang province.</title>
        <authorList>
            <person name="Li J."/>
        </authorList>
    </citation>
    <scope>NUCLEOTIDE SEQUENCE [LARGE SCALE GENOMIC DNA]</scope>
    <source>
        <strain evidence="2 3">NEAU-Y5</strain>
    </source>
</reference>
<feature type="compositionally biased region" description="Basic and acidic residues" evidence="1">
    <location>
        <begin position="51"/>
        <end position="67"/>
    </location>
</feature>
<dbReference type="EMBL" id="JAIXCQ010000007">
    <property type="protein sequence ID" value="MCA5893969.1"/>
    <property type="molecule type" value="Genomic_DNA"/>
</dbReference>
<proteinExistence type="predicted"/>
<name>A0ABS7ZG18_9MICO</name>
<comment type="caution">
    <text evidence="2">The sequence shown here is derived from an EMBL/GenBank/DDBJ whole genome shotgun (WGS) entry which is preliminary data.</text>
</comment>
<evidence type="ECO:0000313" key="3">
    <source>
        <dbReference type="Proteomes" id="UP001319870"/>
    </source>
</evidence>
<keyword evidence="3" id="KW-1185">Reference proteome</keyword>
<gene>
    <name evidence="2" type="ORF">LEP48_11500</name>
</gene>
<protein>
    <recommendedName>
        <fullName evidence="4">PRC-barrel domain-containing protein</fullName>
    </recommendedName>
</protein>
<evidence type="ECO:0000256" key="1">
    <source>
        <dbReference type="SAM" id="MobiDB-lite"/>
    </source>
</evidence>
<accession>A0ABS7ZG18</accession>
<sequence>MNVGDLLDARVLGPDGVPLGVVVDVRLALETRDEPDDGPGGREDREDREDSEDRKDSEHDAALSSRARRDAVGGAVVLGLLVGPRRAGSYHGYERTQVRSPWPVPQIVRRLHRGTYLVRWQDVAAVDDGAAAGAGGWSVRLAPGYAELPPELG</sequence>